<keyword evidence="20" id="KW-1185">Reference proteome</keyword>
<evidence type="ECO:0000256" key="8">
    <source>
        <dbReference type="ARBA" id="ARBA00022490"/>
    </source>
</evidence>
<comment type="subcellular location">
    <subcellularLocation>
        <location evidence="3">Cell membrane</location>
        <topology evidence="3">Peripheral membrane protein</topology>
        <orientation evidence="3">Cytoplasmic side</orientation>
    </subcellularLocation>
    <subcellularLocation>
        <location evidence="4">Cell projection</location>
        <location evidence="4">Axon</location>
    </subcellularLocation>
    <subcellularLocation>
        <location evidence="2">Cell projection</location>
        <location evidence="2">Dendrite</location>
    </subcellularLocation>
    <subcellularLocation>
        <location evidence="1 18">Cytoplasm</location>
        <location evidence="1 18">Cytoskeleton</location>
    </subcellularLocation>
    <subcellularLocation>
        <location evidence="5">Cytoplasm</location>
        <location evidence="5">Cytosol</location>
    </subcellularLocation>
</comment>
<dbReference type="CTD" id="4137"/>
<keyword evidence="14" id="KW-0007">Acetylation</keyword>
<keyword evidence="11 18" id="KW-0493">Microtubule</keyword>
<evidence type="ECO:0000256" key="11">
    <source>
        <dbReference type="ARBA" id="ARBA00022701"/>
    </source>
</evidence>
<feature type="compositionally biased region" description="Basic and acidic residues" evidence="19">
    <location>
        <begin position="424"/>
        <end position="439"/>
    </location>
</feature>
<evidence type="ECO:0000256" key="12">
    <source>
        <dbReference type="ARBA" id="ARBA00022737"/>
    </source>
</evidence>
<organism evidence="20 21">
    <name type="scientific">Octodon degus</name>
    <name type="common">Degu</name>
    <name type="synonym">Sciurus degus</name>
    <dbReference type="NCBI Taxonomy" id="10160"/>
    <lineage>
        <taxon>Eukaryota</taxon>
        <taxon>Metazoa</taxon>
        <taxon>Chordata</taxon>
        <taxon>Craniata</taxon>
        <taxon>Vertebrata</taxon>
        <taxon>Euteleostomi</taxon>
        <taxon>Mammalia</taxon>
        <taxon>Eutheria</taxon>
        <taxon>Euarchontoglires</taxon>
        <taxon>Glires</taxon>
        <taxon>Rodentia</taxon>
        <taxon>Hystricomorpha</taxon>
        <taxon>Octodontidae</taxon>
        <taxon>Octodon</taxon>
    </lineage>
</organism>
<dbReference type="InterPro" id="IPR027324">
    <property type="entry name" value="MAP2/MAP4/Tau"/>
</dbReference>
<feature type="region of interest" description="Disordered" evidence="19">
    <location>
        <begin position="276"/>
        <end position="360"/>
    </location>
</feature>
<keyword evidence="7" id="KW-0488">Methylation</keyword>
<feature type="region of interest" description="Disordered" evidence="19">
    <location>
        <begin position="424"/>
        <end position="610"/>
    </location>
</feature>
<keyword evidence="10" id="KW-0597">Phosphoprotein</keyword>
<feature type="compositionally biased region" description="Basic and acidic residues" evidence="19">
    <location>
        <begin position="112"/>
        <end position="136"/>
    </location>
</feature>
<dbReference type="RefSeq" id="XP_023569728.1">
    <property type="nucleotide sequence ID" value="XM_023713960.1"/>
</dbReference>
<name>A0A6P6ECH7_OCTDE</name>
<dbReference type="GO" id="GO:0005829">
    <property type="term" value="C:cytosol"/>
    <property type="evidence" value="ECO:0007669"/>
    <property type="project" value="UniProtKB-SubCell"/>
</dbReference>
<dbReference type="Proteomes" id="UP000515203">
    <property type="component" value="Unplaced"/>
</dbReference>
<reference evidence="21" key="1">
    <citation type="submission" date="2025-08" db="UniProtKB">
        <authorList>
            <consortium name="RefSeq"/>
        </authorList>
    </citation>
    <scope>IDENTIFICATION</scope>
</reference>
<keyword evidence="13" id="KW-0832">Ubl conjugation</keyword>
<evidence type="ECO:0000256" key="9">
    <source>
        <dbReference type="ARBA" id="ARBA00022499"/>
    </source>
</evidence>
<dbReference type="GO" id="GO:0005874">
    <property type="term" value="C:microtubule"/>
    <property type="evidence" value="ECO:0007669"/>
    <property type="project" value="UniProtKB-KW"/>
</dbReference>
<feature type="compositionally biased region" description="Basic and acidic residues" evidence="19">
    <location>
        <begin position="1"/>
        <end position="16"/>
    </location>
</feature>
<feature type="compositionally biased region" description="Low complexity" evidence="19">
    <location>
        <begin position="231"/>
        <end position="242"/>
    </location>
</feature>
<feature type="compositionally biased region" description="Basic and acidic residues" evidence="19">
    <location>
        <begin position="276"/>
        <end position="291"/>
    </location>
</feature>
<evidence type="ECO:0000256" key="3">
    <source>
        <dbReference type="ARBA" id="ARBA00004413"/>
    </source>
</evidence>
<evidence type="ECO:0000256" key="17">
    <source>
        <dbReference type="ARBA" id="ARBA00023273"/>
    </source>
</evidence>
<evidence type="ECO:0000256" key="15">
    <source>
        <dbReference type="ARBA" id="ARBA00023136"/>
    </source>
</evidence>
<evidence type="ECO:0000256" key="19">
    <source>
        <dbReference type="SAM" id="MobiDB-lite"/>
    </source>
</evidence>
<evidence type="ECO:0000256" key="7">
    <source>
        <dbReference type="ARBA" id="ARBA00022481"/>
    </source>
</evidence>
<dbReference type="PRINTS" id="PR01261">
    <property type="entry name" value="TAUPROTEIN"/>
</dbReference>
<keyword evidence="9" id="KW-1017">Isopeptide bond</keyword>
<keyword evidence="15" id="KW-0472">Membrane</keyword>
<dbReference type="GO" id="GO:0008017">
    <property type="term" value="F:microtubule binding"/>
    <property type="evidence" value="ECO:0007669"/>
    <property type="project" value="InterPro"/>
</dbReference>
<feature type="compositionally biased region" description="Basic and acidic residues" evidence="19">
    <location>
        <begin position="214"/>
        <end position="223"/>
    </location>
</feature>
<feature type="region of interest" description="Disordered" evidence="19">
    <location>
        <begin position="377"/>
        <end position="397"/>
    </location>
</feature>
<keyword evidence="17" id="KW-0966">Cell projection</keyword>
<feature type="region of interest" description="Disordered" evidence="19">
    <location>
        <begin position="1"/>
        <end position="258"/>
    </location>
</feature>
<evidence type="ECO:0000313" key="20">
    <source>
        <dbReference type="Proteomes" id="UP000515203"/>
    </source>
</evidence>
<dbReference type="AlphaFoldDB" id="A0A6P6ECH7"/>
<dbReference type="GeneID" id="101578621"/>
<gene>
    <name evidence="21" type="primary">Mapt</name>
</gene>
<dbReference type="PROSITE" id="PS00229">
    <property type="entry name" value="TAU_MAP_1"/>
    <property type="match status" value="1"/>
</dbReference>
<feature type="compositionally biased region" description="Basic and acidic residues" evidence="19">
    <location>
        <begin position="192"/>
        <end position="203"/>
    </location>
</feature>
<feature type="compositionally biased region" description="Polar residues" evidence="19">
    <location>
        <begin position="50"/>
        <end position="60"/>
    </location>
</feature>
<feature type="compositionally biased region" description="Low complexity" evidence="19">
    <location>
        <begin position="526"/>
        <end position="540"/>
    </location>
</feature>
<evidence type="ECO:0000256" key="14">
    <source>
        <dbReference type="ARBA" id="ARBA00022990"/>
    </source>
</evidence>
<dbReference type="Pfam" id="PF00418">
    <property type="entry name" value="Tubulin-binding"/>
    <property type="match status" value="3"/>
</dbReference>
<dbReference type="GO" id="GO:0000226">
    <property type="term" value="P:microtubule cytoskeleton organization"/>
    <property type="evidence" value="ECO:0007669"/>
    <property type="project" value="TreeGrafter"/>
</dbReference>
<dbReference type="PANTHER" id="PTHR11501">
    <property type="entry name" value="MICROTUBULE-ASSOCIATED PROTEIN"/>
    <property type="match status" value="1"/>
</dbReference>
<dbReference type="InterPro" id="IPR002955">
    <property type="entry name" value="Tau"/>
</dbReference>
<keyword evidence="6" id="KW-1003">Cell membrane</keyword>
<evidence type="ECO:0000256" key="13">
    <source>
        <dbReference type="ARBA" id="ARBA00022843"/>
    </source>
</evidence>
<keyword evidence="16 18" id="KW-0206">Cytoskeleton</keyword>
<keyword evidence="12" id="KW-0677">Repeat</keyword>
<keyword evidence="8 18" id="KW-0963">Cytoplasm</keyword>
<evidence type="ECO:0000256" key="10">
    <source>
        <dbReference type="ARBA" id="ARBA00022553"/>
    </source>
</evidence>
<evidence type="ECO:0000256" key="2">
    <source>
        <dbReference type="ARBA" id="ARBA00004279"/>
    </source>
</evidence>
<evidence type="ECO:0000256" key="6">
    <source>
        <dbReference type="ARBA" id="ARBA00022475"/>
    </source>
</evidence>
<dbReference type="GO" id="GO:0005886">
    <property type="term" value="C:plasma membrane"/>
    <property type="evidence" value="ECO:0007669"/>
    <property type="project" value="UniProtKB-SubCell"/>
</dbReference>
<feature type="compositionally biased region" description="Acidic residues" evidence="19">
    <location>
        <begin position="319"/>
        <end position="329"/>
    </location>
</feature>
<evidence type="ECO:0000256" key="18">
    <source>
        <dbReference type="RuleBase" id="RU000686"/>
    </source>
</evidence>
<evidence type="ECO:0000256" key="1">
    <source>
        <dbReference type="ARBA" id="ARBA00004245"/>
    </source>
</evidence>
<dbReference type="GO" id="GO:0031175">
    <property type="term" value="P:neuron projection development"/>
    <property type="evidence" value="ECO:0007669"/>
    <property type="project" value="TreeGrafter"/>
</dbReference>
<dbReference type="PROSITE" id="PS51491">
    <property type="entry name" value="TAU_MAP_2"/>
    <property type="match status" value="3"/>
</dbReference>
<dbReference type="PANTHER" id="PTHR11501:SF14">
    <property type="entry name" value="MICROTUBULE-ASSOCIATED PROTEIN TAU"/>
    <property type="match status" value="1"/>
</dbReference>
<dbReference type="GO" id="GO:0030424">
    <property type="term" value="C:axon"/>
    <property type="evidence" value="ECO:0007669"/>
    <property type="project" value="UniProtKB-SubCell"/>
</dbReference>
<feature type="compositionally biased region" description="Pro residues" evidence="19">
    <location>
        <begin position="170"/>
        <end position="181"/>
    </location>
</feature>
<feature type="compositionally biased region" description="Basic and acidic residues" evidence="19">
    <location>
        <begin position="482"/>
        <end position="498"/>
    </location>
</feature>
<feature type="compositionally biased region" description="Low complexity" evidence="19">
    <location>
        <begin position="548"/>
        <end position="568"/>
    </location>
</feature>
<evidence type="ECO:0000256" key="4">
    <source>
        <dbReference type="ARBA" id="ARBA00004489"/>
    </source>
</evidence>
<accession>A0A6P6ECH7</accession>
<evidence type="ECO:0000256" key="5">
    <source>
        <dbReference type="ARBA" id="ARBA00004514"/>
    </source>
</evidence>
<dbReference type="GO" id="GO:0030425">
    <property type="term" value="C:dendrite"/>
    <property type="evidence" value="ECO:0007669"/>
    <property type="project" value="UniProtKB-SubCell"/>
</dbReference>
<evidence type="ECO:0000256" key="16">
    <source>
        <dbReference type="ARBA" id="ARBA00023212"/>
    </source>
</evidence>
<dbReference type="InterPro" id="IPR001084">
    <property type="entry name" value="MAP_tubulin-bd_rpt"/>
</dbReference>
<evidence type="ECO:0000313" key="21">
    <source>
        <dbReference type="RefSeq" id="XP_023569728.1"/>
    </source>
</evidence>
<protein>
    <recommendedName>
        <fullName evidence="18">Microtubule-associated protein</fullName>
    </recommendedName>
</protein>
<proteinExistence type="predicted"/>
<sequence>MAEPRQEFDTTEDHAGDYTLLQDQDGDTEPGLKESPPQTPADDGSEEPGSETSDAKSTPTAEEVTAPLVNERAPSAQAAAQPHVEIPEGTTAEEAGIGDTPNLEDQAAGHVTQEEVRVPGQQREAHERPLAEERSVRVQPRHSREVSGTSALPLGEKQSEAPVPEVARPLQPPAQPAPGLPGGPQTLTQEWGPERGDRDKEARVTSTLHFPGHLHAELERVKGVPESLLRAPGGARGEAAGTGVPGLTLPHAPHVPRGALLPEGAAEAAPHALGKEPEDLDRSHHGSELQKHQGLGNQDQQGPPPKGAQGKERLGGQGVDEDRDIDESSPQDAPPSEVSPAPCGPPPHADSREAAGVPMFPVEGAIPLPVDLLSKVSTETLPSPAGGPGTGPTVDGLERVPEFTFHVEIKANVQKEQARAELDLDRAGLPRAPREEREALGPAVGEAMREAGPSEPPEKQPAAGLPGRPASRVPQLKARISKGKDGTGNEDRKAKGADGKTGTKSAAPRGAAPSGQKGAASATRIPAKTPAAPKTPPGTGESAKSGDRSGYSSPGSPGTPGSRSRTPSLPTPPTREPKKVAVVRTPPKSPSSTKSRLQTAPVPMPDLKNVRSKIGSTENLKHQPGGGKVQIVYKPVDLSKVTSKCGSLGNIHHKPGGGQVEVKSEKLDFKDRVQSKIGSLDNITHVPGGGNKKIETHKLTFRENAKAKTDHGAEIVYKSPVVSGDTSPRHLSNVSSTGSINMVDSMQLATLADEVSASLAKQGL</sequence>